<dbReference type="AlphaFoldDB" id="A0A8I2WRJ5"/>
<reference evidence="7" key="2">
    <citation type="submission" date="2021-03" db="EMBL/GenBank/DDBJ databases">
        <authorList>
            <consortium name="NCBI Pathogen Detection Project"/>
        </authorList>
    </citation>
    <scope>NUCLEOTIDE SEQUENCE</scope>
    <source>
        <strain evidence="7">ST-87-5</strain>
    </source>
</reference>
<dbReference type="Gene3D" id="1.10.510.10">
    <property type="entry name" value="Transferase(Phosphotransferase) domain 1"/>
    <property type="match status" value="1"/>
</dbReference>
<organism evidence="7">
    <name type="scientific">Escherichia coli</name>
    <dbReference type="NCBI Taxonomy" id="562"/>
    <lineage>
        <taxon>Bacteria</taxon>
        <taxon>Pseudomonadati</taxon>
        <taxon>Pseudomonadota</taxon>
        <taxon>Gammaproteobacteria</taxon>
        <taxon>Enterobacterales</taxon>
        <taxon>Enterobacteriaceae</taxon>
        <taxon>Escherichia</taxon>
    </lineage>
</organism>
<evidence type="ECO:0000259" key="6">
    <source>
        <dbReference type="PROSITE" id="PS50011"/>
    </source>
</evidence>
<feature type="domain" description="Protein kinase" evidence="6">
    <location>
        <begin position="25"/>
        <end position="359"/>
    </location>
</feature>
<name>A0A8I2WRJ5_ECOLX</name>
<dbReference type="SMART" id="SM00220">
    <property type="entry name" value="S_TKc"/>
    <property type="match status" value="1"/>
</dbReference>
<dbReference type="InterPro" id="IPR008271">
    <property type="entry name" value="Ser/Thr_kinase_AS"/>
</dbReference>
<dbReference type="GO" id="GO:0005524">
    <property type="term" value="F:ATP binding"/>
    <property type="evidence" value="ECO:0007669"/>
    <property type="project" value="UniProtKB-KW"/>
</dbReference>
<keyword evidence="4 7" id="KW-0418">Kinase</keyword>
<proteinExistence type="predicted"/>
<dbReference type="PROSITE" id="PS50011">
    <property type="entry name" value="PROTEIN_KINASE_DOM"/>
    <property type="match status" value="1"/>
</dbReference>
<keyword evidence="2" id="KW-0808">Transferase</keyword>
<evidence type="ECO:0000313" key="7">
    <source>
        <dbReference type="EMBL" id="HBA4248019.1"/>
    </source>
</evidence>
<keyword evidence="1" id="KW-0723">Serine/threonine-protein kinase</keyword>
<evidence type="ECO:0000256" key="5">
    <source>
        <dbReference type="ARBA" id="ARBA00022840"/>
    </source>
</evidence>
<dbReference type="PANTHER" id="PTHR24345:SF91">
    <property type="entry name" value="SERINE_THREONINE-PROTEIN KINASE PLK4"/>
    <property type="match status" value="1"/>
</dbReference>
<dbReference type="PANTHER" id="PTHR24345">
    <property type="entry name" value="SERINE/THREONINE-PROTEIN KINASE PLK"/>
    <property type="match status" value="1"/>
</dbReference>
<dbReference type="InterPro" id="IPR000719">
    <property type="entry name" value="Prot_kinase_dom"/>
</dbReference>
<dbReference type="RefSeq" id="WP_048264298.1">
    <property type="nucleotide sequence ID" value="NZ_CABVOR010000003.1"/>
</dbReference>
<reference evidence="7" key="1">
    <citation type="journal article" date="2018" name="Genome Biol.">
        <title>SKESA: strategic k-mer extension for scrupulous assemblies.</title>
        <authorList>
            <person name="Souvorov A."/>
            <person name="Agarwala R."/>
            <person name="Lipman D.J."/>
        </authorList>
    </citation>
    <scope>NUCLEOTIDE SEQUENCE</scope>
    <source>
        <strain evidence="7">ST-87-5</strain>
    </source>
</reference>
<keyword evidence="5" id="KW-0067">ATP-binding</keyword>
<dbReference type="GO" id="GO:0004674">
    <property type="term" value="F:protein serine/threonine kinase activity"/>
    <property type="evidence" value="ECO:0007669"/>
    <property type="project" value="UniProtKB-KW"/>
</dbReference>
<evidence type="ECO:0000256" key="4">
    <source>
        <dbReference type="ARBA" id="ARBA00022777"/>
    </source>
</evidence>
<evidence type="ECO:0000256" key="1">
    <source>
        <dbReference type="ARBA" id="ARBA00022527"/>
    </source>
</evidence>
<evidence type="ECO:0000256" key="2">
    <source>
        <dbReference type="ARBA" id="ARBA00022679"/>
    </source>
</evidence>
<dbReference type="SUPFAM" id="SSF56112">
    <property type="entry name" value="Protein kinase-like (PK-like)"/>
    <property type="match status" value="1"/>
</dbReference>
<dbReference type="Proteomes" id="UP000871786">
    <property type="component" value="Unassembled WGS sequence"/>
</dbReference>
<comment type="caution">
    <text evidence="7">The sequence shown here is derived from an EMBL/GenBank/DDBJ whole genome shotgun (WGS) entry which is preliminary data.</text>
</comment>
<accession>A0A8I2WRJ5</accession>
<sequence>MTTTTPANKMVGLELNNEWLVERIIPVGTKTGIGTGGNFSVSYEVKNKNTGKMAFLKAFDFEKTMQEALSKGHDFMKIMSVLTSDYQFEDKLNEICIEKRMRNVIKVLNKGQSVIDGRIVPYLIMELAESGDIRMYVERTKDVSLAMKLGYLKDVTMGIRQLHSANISHQDLKPSNVMVFDSLNAKVGDLGRASLQGVPHRFDNFPITGDQNYAPPEQLYGLIAPEWINRRQRCDIYQLGSIVAFLFTGRTVNSLMREFVPTEIAPPRWGGSGNQYDLALPYLEKAFFQSLEVFDGVHPDWLGLGLKNIVLQCSHPSYENRGMLKGGGIAKIELGLDRLITQFDLLIQKLKVFGLSNKI</sequence>
<protein>
    <submittedName>
        <fullName evidence="7">Protein kinase</fullName>
    </submittedName>
</protein>
<dbReference type="Pfam" id="PF00069">
    <property type="entry name" value="Pkinase"/>
    <property type="match status" value="1"/>
</dbReference>
<dbReference type="InterPro" id="IPR011009">
    <property type="entry name" value="Kinase-like_dom_sf"/>
</dbReference>
<evidence type="ECO:0000256" key="3">
    <source>
        <dbReference type="ARBA" id="ARBA00022741"/>
    </source>
</evidence>
<keyword evidence="3" id="KW-0547">Nucleotide-binding</keyword>
<dbReference type="PROSITE" id="PS00108">
    <property type="entry name" value="PROTEIN_KINASE_ST"/>
    <property type="match status" value="1"/>
</dbReference>
<dbReference type="EMBL" id="DADRWU010000030">
    <property type="protein sequence ID" value="HBA4248019.1"/>
    <property type="molecule type" value="Genomic_DNA"/>
</dbReference>
<gene>
    <name evidence="7" type="ORF">J5U05_003185</name>
</gene>